<evidence type="ECO:0000256" key="3">
    <source>
        <dbReference type="ARBA" id="ARBA00022448"/>
    </source>
</evidence>
<keyword evidence="11" id="KW-1185">Reference proteome</keyword>
<protein>
    <recommendedName>
        <fullName evidence="9">Efflux pump membrane transporter</fullName>
    </recommendedName>
</protein>
<feature type="transmembrane region" description="Helical" evidence="9">
    <location>
        <begin position="340"/>
        <end position="359"/>
    </location>
</feature>
<keyword evidence="8 9" id="KW-0472">Membrane</keyword>
<dbReference type="Proteomes" id="UP001269144">
    <property type="component" value="Unassembled WGS sequence"/>
</dbReference>
<feature type="transmembrane region" description="Helical" evidence="9">
    <location>
        <begin position="894"/>
        <end position="914"/>
    </location>
</feature>
<dbReference type="RefSeq" id="WP_311160882.1">
    <property type="nucleotide sequence ID" value="NZ_JAVQLW010000001.1"/>
</dbReference>
<feature type="transmembrane region" description="Helical" evidence="9">
    <location>
        <begin position="470"/>
        <end position="497"/>
    </location>
</feature>
<dbReference type="Gene3D" id="3.30.70.1440">
    <property type="entry name" value="Multidrug efflux transporter AcrB pore domain"/>
    <property type="match status" value="1"/>
</dbReference>
<dbReference type="InterPro" id="IPR027463">
    <property type="entry name" value="AcrB_DN_DC_subdom"/>
</dbReference>
<evidence type="ECO:0000256" key="2">
    <source>
        <dbReference type="ARBA" id="ARBA00010942"/>
    </source>
</evidence>
<evidence type="ECO:0000313" key="10">
    <source>
        <dbReference type="EMBL" id="MDS9468629.1"/>
    </source>
</evidence>
<dbReference type="InterPro" id="IPR001036">
    <property type="entry name" value="Acrflvin-R"/>
</dbReference>
<keyword evidence="5 9" id="KW-0997">Cell inner membrane</keyword>
<gene>
    <name evidence="10" type="ORF">RGQ15_13755</name>
</gene>
<dbReference type="Gene3D" id="3.30.70.1320">
    <property type="entry name" value="Multidrug efflux transporter AcrB pore domain like"/>
    <property type="match status" value="1"/>
</dbReference>
<proteinExistence type="inferred from homology"/>
<feature type="transmembrane region" description="Helical" evidence="9">
    <location>
        <begin position="1002"/>
        <end position="1024"/>
    </location>
</feature>
<dbReference type="SUPFAM" id="SSF82693">
    <property type="entry name" value="Multidrug efflux transporter AcrB pore domain, PN1, PN2, PC1 and PC2 subdomains"/>
    <property type="match status" value="4"/>
</dbReference>
<name>A0ABU2HUA0_9RHOB</name>
<dbReference type="Gene3D" id="3.30.70.1430">
    <property type="entry name" value="Multidrug efflux transporter AcrB pore domain"/>
    <property type="match status" value="2"/>
</dbReference>
<evidence type="ECO:0000256" key="8">
    <source>
        <dbReference type="ARBA" id="ARBA00023136"/>
    </source>
</evidence>
<dbReference type="SUPFAM" id="SSF82866">
    <property type="entry name" value="Multidrug efflux transporter AcrB transmembrane domain"/>
    <property type="match status" value="2"/>
</dbReference>
<comment type="subcellular location">
    <subcellularLocation>
        <location evidence="1 9">Cell inner membrane</location>
        <topology evidence="1 9">Multi-pass membrane protein</topology>
    </subcellularLocation>
</comment>
<evidence type="ECO:0000256" key="1">
    <source>
        <dbReference type="ARBA" id="ARBA00004429"/>
    </source>
</evidence>
<accession>A0ABU2HUA0</accession>
<keyword evidence="4" id="KW-1003">Cell membrane</keyword>
<sequence length="1041" mass="111389">MARFFIDRPVFAWVISILIMGLGVLAVYTLPVAQYPQIAPPTVEIRATYPGASAETVANTVTQVIEQQMTGLDGLRYFSSSSSSAGSSTTTLTFETGTDADIAQVQVQNKLSQATSLLPEVVQRQGVTVEKSASGFLMVVGLISDDGRLEQVDLSDYLISNLVNDLSRVEGVGSVQVFGAQYAMRIWLDPSKLAAFELTPGDVVTAVSAQNAQISAGAFGTQPAPKGQMLNATVTAQSLLSTPEDFEQIVLRAEADGGLILLKDVARVEIGAESYATNARYNRKPSAGIAISLASGANALDTADRVKERMEEFARFFPEGVSYVIPFDTTPFVLISIEEVVKTLVEAIVLVFFVMLLFLQNWRATLIPTLAVPVVILGTFGILAALGFTINTLTMLAMVLAIGLLVDDAIVVVENVERIMEEEGLEPREATRKSMGQITGALVGIALVLSAVFVPMAFFGGSTGIIYKQFAITIASAMGLSVVVALTLTPALCATLLRNEHGHKTRGLFGLFNRGFDRTMHGYGAWVNWIIRRPVRMLIVYLAIGAGVAFLFLRTPTGFLPDEDQGIMFALVQGPTGATTERTEAVIDQIQDYFLDTESENVDSMFGVSGFSFAGAGQNMGIAFIRLKDWKDRPRPDQSVQAIAGRAFPALSQIRDAMVFPIVPPSVIELGNVSGFDFYLQARSGQSHEQLLAARNQILGMAAQDPRIASARPNGLEDAAQYNLDIDWRKAGAMGVSATDVGSMLSVAWAGSYVNDFIDRGRIKRVYIQGESDSRAAPTDIEKWRIRNSSGGLVPFSNFAEGNWSYGPQGLSRYNGVPAMQIQGSPAPGISSGGGMAAIEEIGQSLPQGFAVSWTGLSLEEQEAGSQTTLLYTLSLAVVFLCLAALYESWSIPFAVMLAMPIGVLGALLGAWLGGFDNGVFFQVGLLTVIGLTGKNAILIVEFAREQVELSGKPLYEAVLEAARQRFRPIMMTSVAFSLGVLPLVLSTGAGANGRNTIGTTVLGGTISGTILGILFVPLFFVLVSRLLGRKPKLEAAPSTQ</sequence>
<evidence type="ECO:0000256" key="5">
    <source>
        <dbReference type="ARBA" id="ARBA00022519"/>
    </source>
</evidence>
<comment type="caution">
    <text evidence="10">The sequence shown here is derived from an EMBL/GenBank/DDBJ whole genome shotgun (WGS) entry which is preliminary data.</text>
</comment>
<dbReference type="NCBIfam" id="NF000282">
    <property type="entry name" value="RND_permease_1"/>
    <property type="match status" value="1"/>
</dbReference>
<dbReference type="Gene3D" id="1.20.1640.10">
    <property type="entry name" value="Multidrug efflux transporter AcrB transmembrane domain"/>
    <property type="match status" value="2"/>
</dbReference>
<evidence type="ECO:0000256" key="7">
    <source>
        <dbReference type="ARBA" id="ARBA00022989"/>
    </source>
</evidence>
<dbReference type="Gene3D" id="3.30.2090.10">
    <property type="entry name" value="Multidrug efflux transporter AcrB TolC docking domain, DN and DC subdomains"/>
    <property type="match status" value="2"/>
</dbReference>
<dbReference type="NCBIfam" id="TIGR00915">
    <property type="entry name" value="2A0602"/>
    <property type="match status" value="1"/>
</dbReference>
<dbReference type="InterPro" id="IPR004764">
    <property type="entry name" value="MdtF-like"/>
</dbReference>
<feature type="transmembrane region" description="Helical" evidence="9">
    <location>
        <begin position="869"/>
        <end position="887"/>
    </location>
</feature>
<evidence type="ECO:0000256" key="6">
    <source>
        <dbReference type="ARBA" id="ARBA00022692"/>
    </source>
</evidence>
<feature type="transmembrane region" description="Helical" evidence="9">
    <location>
        <begin position="437"/>
        <end position="458"/>
    </location>
</feature>
<feature type="transmembrane region" description="Helical" evidence="9">
    <location>
        <begin position="12"/>
        <end position="30"/>
    </location>
</feature>
<dbReference type="PRINTS" id="PR00702">
    <property type="entry name" value="ACRIFLAVINRP"/>
</dbReference>
<reference evidence="11" key="1">
    <citation type="submission" date="2023-07" db="EMBL/GenBank/DDBJ databases">
        <title>Paracoccus sp. MBLB3053 whole genome sequence.</title>
        <authorList>
            <person name="Hwang C.Y."/>
            <person name="Cho E.-S."/>
            <person name="Seo M.-J."/>
        </authorList>
    </citation>
    <scope>NUCLEOTIDE SEQUENCE [LARGE SCALE GENOMIC DNA]</scope>
    <source>
        <strain evidence="11">MBLB3053</strain>
    </source>
</reference>
<keyword evidence="3 9" id="KW-0813">Transport</keyword>
<evidence type="ECO:0000256" key="4">
    <source>
        <dbReference type="ARBA" id="ARBA00022475"/>
    </source>
</evidence>
<feature type="transmembrane region" description="Helical" evidence="9">
    <location>
        <begin position="920"/>
        <end position="941"/>
    </location>
</feature>
<comment type="similarity">
    <text evidence="2 9">Belongs to the resistance-nodulation-cell division (RND) (TC 2.A.6) family.</text>
</comment>
<dbReference type="EMBL" id="JAVQLW010000001">
    <property type="protein sequence ID" value="MDS9468629.1"/>
    <property type="molecule type" value="Genomic_DNA"/>
</dbReference>
<organism evidence="10 11">
    <name type="scientific">Paracoccus aurantius</name>
    <dbReference type="NCBI Taxonomy" id="3073814"/>
    <lineage>
        <taxon>Bacteria</taxon>
        <taxon>Pseudomonadati</taxon>
        <taxon>Pseudomonadota</taxon>
        <taxon>Alphaproteobacteria</taxon>
        <taxon>Rhodobacterales</taxon>
        <taxon>Paracoccaceae</taxon>
        <taxon>Paracoccus</taxon>
    </lineage>
</organism>
<feature type="transmembrane region" description="Helical" evidence="9">
    <location>
        <begin position="535"/>
        <end position="553"/>
    </location>
</feature>
<dbReference type="Pfam" id="PF00873">
    <property type="entry name" value="ACR_tran"/>
    <property type="match status" value="1"/>
</dbReference>
<evidence type="ECO:0000313" key="11">
    <source>
        <dbReference type="Proteomes" id="UP001269144"/>
    </source>
</evidence>
<dbReference type="PANTHER" id="PTHR32063:SF13">
    <property type="entry name" value="MULTIDRUG EFFLUX PUMP SUBUNIT ACRB-RELATED"/>
    <property type="match status" value="1"/>
</dbReference>
<evidence type="ECO:0000256" key="9">
    <source>
        <dbReference type="RuleBase" id="RU364070"/>
    </source>
</evidence>
<dbReference type="PANTHER" id="PTHR32063">
    <property type="match status" value="1"/>
</dbReference>
<dbReference type="SUPFAM" id="SSF82714">
    <property type="entry name" value="Multidrug efflux transporter AcrB TolC docking domain, DN and DC subdomains"/>
    <property type="match status" value="2"/>
</dbReference>
<feature type="transmembrane region" description="Helical" evidence="9">
    <location>
        <begin position="970"/>
        <end position="990"/>
    </location>
</feature>
<feature type="transmembrane region" description="Helical" evidence="9">
    <location>
        <begin position="366"/>
        <end position="390"/>
    </location>
</feature>
<comment type="caution">
    <text evidence="9">Lacks conserved residue(s) required for the propagation of feature annotation.</text>
</comment>
<keyword evidence="6 9" id="KW-0812">Transmembrane</keyword>
<keyword evidence="7 9" id="KW-1133">Transmembrane helix</keyword>